<keyword evidence="6" id="KW-0533">Nickel</keyword>
<keyword evidence="10" id="KW-0921">Nickel transport</keyword>
<proteinExistence type="inferred from homology"/>
<evidence type="ECO:0000256" key="9">
    <source>
        <dbReference type="ARBA" id="ARBA00023065"/>
    </source>
</evidence>
<evidence type="ECO:0000256" key="14">
    <source>
        <dbReference type="SAM" id="MobiDB-lite"/>
    </source>
</evidence>
<sequence length="468" mass="48497">MISPRTRRLARWTAALSLAVAGSGMAAVPAEAHPTDEVAQQAYLTPTTTRLDVELAITPGVLVAPAFAESLDTDGDGELDARERAVHLHRVTSALALRVDGREVKLTVTGSEYAEYALLAAAGGAVRVGLTAELPSPGSLGQVVFTNAYDPGVRTTVQADVLVAATDAVRPSGFERGDEGRAMTLMFGEGEVDTVPSSADAGEGEGTMLSALRAPLTSPWALLLLIGTCALLGAFHALTPGHGKALLASYLVGANSTPRQAVGLGAVITVTHTASVIALGTLVLFAGRFVVPEVLVPVLEITAGAVVLVLGARLLLRRWQQRVGHAHSHSHSHSHSHGHSHSHSHSHGEGHHHHAPLTVPTTFRGLAAMGVSSGIIPCPEALGVLLLAIGLNRTALGLAMIVAFSVGLAGVLVGLGLILVSARTRLEGFQRPDRWSPLIRWLPMVSAAVVTILGLTITIRGVSGLLGQ</sequence>
<keyword evidence="12" id="KW-0170">Cobalt</keyword>
<evidence type="ECO:0000256" key="12">
    <source>
        <dbReference type="ARBA" id="ARBA00023285"/>
    </source>
</evidence>
<dbReference type="GO" id="GO:0005886">
    <property type="term" value="C:plasma membrane"/>
    <property type="evidence" value="ECO:0007669"/>
    <property type="project" value="UniProtKB-SubCell"/>
</dbReference>
<evidence type="ECO:0000313" key="16">
    <source>
        <dbReference type="EMBL" id="WTT15503.1"/>
    </source>
</evidence>
<feature type="transmembrane region" description="Helical" evidence="13">
    <location>
        <begin position="366"/>
        <end position="389"/>
    </location>
</feature>
<dbReference type="PANTHER" id="PTHR40659">
    <property type="entry name" value="NICKEL/COBALT EFFLUX SYSTEM RCNA"/>
    <property type="match status" value="1"/>
</dbReference>
<keyword evidence="9" id="KW-0406">Ion transport</keyword>
<feature type="transmembrane region" description="Helical" evidence="13">
    <location>
        <begin position="441"/>
        <end position="462"/>
    </location>
</feature>
<keyword evidence="15" id="KW-0732">Signal</keyword>
<feature type="transmembrane region" description="Helical" evidence="13">
    <location>
        <begin position="395"/>
        <end position="420"/>
    </location>
</feature>
<evidence type="ECO:0000256" key="2">
    <source>
        <dbReference type="ARBA" id="ARBA00004651"/>
    </source>
</evidence>
<dbReference type="InterPro" id="IPR051224">
    <property type="entry name" value="NiCoT_RcnA"/>
</dbReference>
<protein>
    <recommendedName>
        <fullName evidence="13">Nickel/cobalt efflux system</fullName>
    </recommendedName>
</protein>
<feature type="chain" id="PRO_5043491319" description="Nickel/cobalt efflux system" evidence="15">
    <location>
        <begin position="27"/>
        <end position="468"/>
    </location>
</feature>
<comment type="function">
    <text evidence="1">Efflux system for nickel and cobalt.</text>
</comment>
<dbReference type="InterPro" id="IPR011541">
    <property type="entry name" value="Ni/Co_transpt_high_affinity"/>
</dbReference>
<keyword evidence="5" id="KW-1003">Cell membrane</keyword>
<feature type="transmembrane region" description="Helical" evidence="13">
    <location>
        <begin position="298"/>
        <end position="316"/>
    </location>
</feature>
<dbReference type="EMBL" id="CP108222">
    <property type="protein sequence ID" value="WTT15503.1"/>
    <property type="molecule type" value="Genomic_DNA"/>
</dbReference>
<feature type="signal peptide" evidence="15">
    <location>
        <begin position="1"/>
        <end position="26"/>
    </location>
</feature>
<keyword evidence="4 13" id="KW-0813">Transport</keyword>
<evidence type="ECO:0000256" key="8">
    <source>
        <dbReference type="ARBA" id="ARBA00022989"/>
    </source>
</evidence>
<dbReference type="GO" id="GO:0032025">
    <property type="term" value="P:response to cobalt ion"/>
    <property type="evidence" value="ECO:0007669"/>
    <property type="project" value="TreeGrafter"/>
</dbReference>
<evidence type="ECO:0000256" key="5">
    <source>
        <dbReference type="ARBA" id="ARBA00022475"/>
    </source>
</evidence>
<name>A0AAU1ZVB1_9ACTN</name>
<keyword evidence="7 13" id="KW-0812">Transmembrane</keyword>
<dbReference type="GO" id="GO:0015099">
    <property type="term" value="F:nickel cation transmembrane transporter activity"/>
    <property type="evidence" value="ECO:0007669"/>
    <property type="project" value="UniProtKB-UniRule"/>
</dbReference>
<evidence type="ECO:0000256" key="15">
    <source>
        <dbReference type="SAM" id="SignalP"/>
    </source>
</evidence>
<organism evidence="16">
    <name type="scientific">Streptomyces sp. NBC_00093</name>
    <dbReference type="NCBI Taxonomy" id="2975649"/>
    <lineage>
        <taxon>Bacteria</taxon>
        <taxon>Bacillati</taxon>
        <taxon>Actinomycetota</taxon>
        <taxon>Actinomycetes</taxon>
        <taxon>Kitasatosporales</taxon>
        <taxon>Streptomycetaceae</taxon>
        <taxon>Streptomyces</taxon>
    </lineage>
</organism>
<evidence type="ECO:0000256" key="3">
    <source>
        <dbReference type="ARBA" id="ARBA00022426"/>
    </source>
</evidence>
<comment type="subcellular location">
    <subcellularLocation>
        <location evidence="2 13">Cell membrane</location>
        <topology evidence="2 13">Multi-pass membrane protein</topology>
    </subcellularLocation>
</comment>
<feature type="transmembrane region" description="Helical" evidence="13">
    <location>
        <begin position="261"/>
        <end position="286"/>
    </location>
</feature>
<keyword evidence="11 13" id="KW-0472">Membrane</keyword>
<dbReference type="AlphaFoldDB" id="A0AAU1ZVB1"/>
<reference evidence="16" key="1">
    <citation type="submission" date="2022-10" db="EMBL/GenBank/DDBJ databases">
        <title>The complete genomes of actinobacterial strains from the NBC collection.</title>
        <authorList>
            <person name="Joergensen T.S."/>
            <person name="Alvarez Arevalo M."/>
            <person name="Sterndorff E.B."/>
            <person name="Faurdal D."/>
            <person name="Vuksanovic O."/>
            <person name="Mourched A.-S."/>
            <person name="Charusanti P."/>
            <person name="Shaw S."/>
            <person name="Blin K."/>
            <person name="Weber T."/>
        </authorList>
    </citation>
    <scope>NUCLEOTIDE SEQUENCE</scope>
    <source>
        <strain evidence="16">NBC_00093</strain>
    </source>
</reference>
<evidence type="ECO:0000256" key="10">
    <source>
        <dbReference type="ARBA" id="ARBA00023112"/>
    </source>
</evidence>
<evidence type="ECO:0000256" key="6">
    <source>
        <dbReference type="ARBA" id="ARBA00022596"/>
    </source>
</evidence>
<gene>
    <name evidence="16" type="ORF">OHA22_08210</name>
</gene>
<feature type="region of interest" description="Disordered" evidence="14">
    <location>
        <begin position="326"/>
        <end position="354"/>
    </location>
</feature>
<dbReference type="PANTHER" id="PTHR40659:SF1">
    <property type="entry name" value="NICKEL_COBALT EFFLUX SYSTEM RCNA"/>
    <property type="match status" value="1"/>
</dbReference>
<keyword evidence="8 13" id="KW-1133">Transmembrane helix</keyword>
<feature type="transmembrane region" description="Helical" evidence="13">
    <location>
        <begin position="220"/>
        <end position="240"/>
    </location>
</feature>
<evidence type="ECO:0000256" key="11">
    <source>
        <dbReference type="ARBA" id="ARBA00023136"/>
    </source>
</evidence>
<evidence type="ECO:0000256" key="4">
    <source>
        <dbReference type="ARBA" id="ARBA00022448"/>
    </source>
</evidence>
<evidence type="ECO:0000256" key="13">
    <source>
        <dbReference type="RuleBase" id="RU362101"/>
    </source>
</evidence>
<dbReference type="Pfam" id="PF03824">
    <property type="entry name" value="NicO"/>
    <property type="match status" value="1"/>
</dbReference>
<dbReference type="GO" id="GO:0046583">
    <property type="term" value="F:monoatomic cation efflux transmembrane transporter activity"/>
    <property type="evidence" value="ECO:0007669"/>
    <property type="project" value="TreeGrafter"/>
</dbReference>
<dbReference type="GO" id="GO:0010045">
    <property type="term" value="P:response to nickel cation"/>
    <property type="evidence" value="ECO:0007669"/>
    <property type="project" value="TreeGrafter"/>
</dbReference>
<evidence type="ECO:0000256" key="7">
    <source>
        <dbReference type="ARBA" id="ARBA00022692"/>
    </source>
</evidence>
<dbReference type="GO" id="GO:0006824">
    <property type="term" value="P:cobalt ion transport"/>
    <property type="evidence" value="ECO:0007669"/>
    <property type="project" value="UniProtKB-KW"/>
</dbReference>
<keyword evidence="3" id="KW-0171">Cobalt transport</keyword>
<evidence type="ECO:0000256" key="1">
    <source>
        <dbReference type="ARBA" id="ARBA00002510"/>
    </source>
</evidence>
<comment type="similarity">
    <text evidence="13">Belongs to the NiCoT transporter (TC 2.A.52) family.</text>
</comment>
<accession>A0AAU1ZVB1</accession>